<name>A0A6G7EGV2_9CAUL</name>
<evidence type="ECO:0000313" key="2">
    <source>
        <dbReference type="EMBL" id="QIH72586.1"/>
    </source>
</evidence>
<dbReference type="EMBL" id="CP048751">
    <property type="protein sequence ID" value="QIH72586.1"/>
    <property type="molecule type" value="Genomic_DNA"/>
</dbReference>
<dbReference type="SUPFAM" id="SSF55961">
    <property type="entry name" value="Bet v1-like"/>
    <property type="match status" value="1"/>
</dbReference>
<dbReference type="InterPro" id="IPR019587">
    <property type="entry name" value="Polyketide_cyclase/dehydratase"/>
</dbReference>
<dbReference type="Proteomes" id="UP000289220">
    <property type="component" value="Unassembled WGS sequence"/>
</dbReference>
<evidence type="ECO:0000313" key="4">
    <source>
        <dbReference type="Proteomes" id="UP000289220"/>
    </source>
</evidence>
<accession>A0A6G7EGV2</accession>
<dbReference type="Gene3D" id="3.30.530.20">
    <property type="match status" value="1"/>
</dbReference>
<sequence length="143" mass="16285">MDDTKIEKRAGVRATSDRIWELVSDLSRWNEWNPHETEVSGAIAFGGQLTLTEAFPGQPERAVVARIADWRPYVRLVWTENRGFLFRTLRYIDIEELEKGSCIVSSAHKFAGLRGELFHDKHRIALRDAHQAIVDNLKAAAEA</sequence>
<evidence type="ECO:0000313" key="5">
    <source>
        <dbReference type="Proteomes" id="UP000501325"/>
    </source>
</evidence>
<dbReference type="Proteomes" id="UP000501325">
    <property type="component" value="Chromosome"/>
</dbReference>
<reference evidence="3 4" key="1">
    <citation type="submission" date="2018-11" db="EMBL/GenBank/DDBJ databases">
        <authorList>
            <person name="Peiro R."/>
            <person name="Begona"/>
            <person name="Cbmso G."/>
            <person name="Lopez M."/>
            <person name="Gonzalez S."/>
            <person name="Sacristan E."/>
            <person name="Castillo E."/>
        </authorList>
    </citation>
    <scope>NUCLEOTIDE SEQUENCE [LARGE SCALE GENOMIC DNA]</scope>
    <source>
        <strain evidence="3">Brev_genome</strain>
    </source>
</reference>
<dbReference type="EMBL" id="JACIDA010000002">
    <property type="protein sequence ID" value="MBB3872491.1"/>
    <property type="molecule type" value="Genomic_DNA"/>
</dbReference>
<organism evidence="3 4">
    <name type="scientific">Brevundimonas mediterranea</name>
    <dbReference type="NCBI Taxonomy" id="74329"/>
    <lineage>
        <taxon>Bacteria</taxon>
        <taxon>Pseudomonadati</taxon>
        <taxon>Pseudomonadota</taxon>
        <taxon>Alphaproteobacteria</taxon>
        <taxon>Caulobacterales</taxon>
        <taxon>Caulobacteraceae</taxon>
        <taxon>Brevundimonas</taxon>
    </lineage>
</organism>
<gene>
    <name evidence="3" type="ORF">BREV_BREV_03005</name>
    <name evidence="1" type="ORF">GGR11_002044</name>
    <name evidence="2" type="ORF">GYM46_06235</name>
</gene>
<dbReference type="AlphaFoldDB" id="A0A6G7EGV2"/>
<dbReference type="Pfam" id="PF10604">
    <property type="entry name" value="Polyketide_cyc2"/>
    <property type="match status" value="1"/>
</dbReference>
<protein>
    <submittedName>
        <fullName evidence="2">SRPBCC domain-containing protein</fullName>
    </submittedName>
</protein>
<proteinExistence type="predicted"/>
<dbReference type="KEGG" id="bmed:GYM46_06235"/>
<evidence type="ECO:0000313" key="6">
    <source>
        <dbReference type="Proteomes" id="UP000532936"/>
    </source>
</evidence>
<evidence type="ECO:0000313" key="3">
    <source>
        <dbReference type="EMBL" id="VDC51813.1"/>
    </source>
</evidence>
<keyword evidence="4" id="KW-1185">Reference proteome</keyword>
<dbReference type="RefSeq" id="WP_008261741.1">
    <property type="nucleotide sequence ID" value="NZ_CP048751.1"/>
</dbReference>
<evidence type="ECO:0000313" key="1">
    <source>
        <dbReference type="EMBL" id="MBB3872491.1"/>
    </source>
</evidence>
<dbReference type="Proteomes" id="UP000532936">
    <property type="component" value="Unassembled WGS sequence"/>
</dbReference>
<dbReference type="InterPro" id="IPR023393">
    <property type="entry name" value="START-like_dom_sf"/>
</dbReference>
<dbReference type="EMBL" id="UXHF01000089">
    <property type="protein sequence ID" value="VDC51813.1"/>
    <property type="molecule type" value="Genomic_DNA"/>
</dbReference>
<dbReference type="CDD" id="cd07822">
    <property type="entry name" value="SRPBCC_4"/>
    <property type="match status" value="1"/>
</dbReference>
<reference evidence="1 6" key="3">
    <citation type="submission" date="2020-08" db="EMBL/GenBank/DDBJ databases">
        <title>Genomic Encyclopedia of Type Strains, Phase IV (KMG-IV): sequencing the most valuable type-strain genomes for metagenomic binning, comparative biology and taxonomic classification.</title>
        <authorList>
            <person name="Goeker M."/>
        </authorList>
    </citation>
    <scope>NUCLEOTIDE SEQUENCE [LARGE SCALE GENOMIC DNA]</scope>
    <source>
        <strain evidence="1 6">DSM 14878</strain>
    </source>
</reference>
<reference evidence="2 5" key="2">
    <citation type="submission" date="2020-01" db="EMBL/GenBank/DDBJ databases">
        <authorList>
            <person name="Wang S."/>
        </authorList>
    </citation>
    <scope>NUCLEOTIDE SEQUENCE [LARGE SCALE GENOMIC DNA]</scope>
    <source>
        <strain evidence="2 5">D151-2-6</strain>
    </source>
</reference>